<comment type="similarity">
    <text evidence="2">Belongs to the OmpP1/FadL family.</text>
</comment>
<keyword evidence="4" id="KW-0812">Transmembrane</keyword>
<keyword evidence="3" id="KW-1134">Transmembrane beta strand</keyword>
<feature type="signal peptide" evidence="8">
    <location>
        <begin position="1"/>
        <end position="20"/>
    </location>
</feature>
<evidence type="ECO:0000256" key="1">
    <source>
        <dbReference type="ARBA" id="ARBA00004571"/>
    </source>
</evidence>
<protein>
    <submittedName>
        <fullName evidence="9">Hemin receptor</fullName>
    </submittedName>
</protein>
<accession>A0AB33IRE8</accession>
<organism evidence="9">
    <name type="scientific">Prevotella sp. GTC17253</name>
    <dbReference type="NCBI Taxonomy" id="3236793"/>
    <lineage>
        <taxon>Bacteria</taxon>
        <taxon>Pseudomonadati</taxon>
        <taxon>Bacteroidota</taxon>
        <taxon>Bacteroidia</taxon>
        <taxon>Bacteroidales</taxon>
        <taxon>Prevotellaceae</taxon>
        <taxon>Prevotella</taxon>
    </lineage>
</organism>
<dbReference type="AlphaFoldDB" id="A0AB33IRE8"/>
<keyword evidence="9" id="KW-0675">Receptor</keyword>
<dbReference type="Gene3D" id="2.40.160.60">
    <property type="entry name" value="Outer membrane protein transport protein (OMPP1/FadL/TodX)"/>
    <property type="match status" value="1"/>
</dbReference>
<feature type="chain" id="PRO_5044248086" evidence="8">
    <location>
        <begin position="21"/>
        <end position="526"/>
    </location>
</feature>
<evidence type="ECO:0000256" key="4">
    <source>
        <dbReference type="ARBA" id="ARBA00022692"/>
    </source>
</evidence>
<evidence type="ECO:0000256" key="6">
    <source>
        <dbReference type="ARBA" id="ARBA00023136"/>
    </source>
</evidence>
<proteinExistence type="inferred from homology"/>
<comment type="subcellular location">
    <subcellularLocation>
        <location evidence="1">Cell outer membrane</location>
        <topology evidence="1">Multi-pass membrane protein</topology>
    </subcellularLocation>
</comment>
<keyword evidence="6" id="KW-0472">Membrane</keyword>
<evidence type="ECO:0000256" key="8">
    <source>
        <dbReference type="SAM" id="SignalP"/>
    </source>
</evidence>
<evidence type="ECO:0000313" key="9">
    <source>
        <dbReference type="EMBL" id="BFO71072.1"/>
    </source>
</evidence>
<name>A0AB33IRE8_9BACT</name>
<dbReference type="InterPro" id="IPR005017">
    <property type="entry name" value="OMPP1/FadL/TodX"/>
</dbReference>
<evidence type="ECO:0000256" key="5">
    <source>
        <dbReference type="ARBA" id="ARBA00022729"/>
    </source>
</evidence>
<sequence length="526" mass="59095">MKIKYYSLAAMLSLSLPVLAQETYQDVKLIDNDLNGTARYVGMGGAMEALGAEISTISTNPAGLGLFRSSQVLISGGLVSQQDAKTSLPYDNFRFDGKKTNMSFDQIGLVWSHRYGRTSFVNVGFNYHKSRNFDQILSAMNTLSNASQNKNTARKYDYGKELKKQYGGDVADMVWNGVDAAYAEMLPYDKTNDVYGYFNANRFMFGQYQKGYIGEYDFNISGNINDRVYLGLTFGYHDVHYRSNSYYTEDLVTTDNAIVNSWESLKITGSGFDIKIGGIFRPMADSPFRIGVYVNSPTFYDLDMSSTQDLEMGTATDNRSAKHGSSYSYKVYTPWKFGLSLGHTVGNYLALGATYEYADYGSINNRLNSGSYYDGWSVYETTTKDAEMNTHTSSTLKGVSTLKLGMEFKPVKDWAVRLGYNYLSPMFDKKGVRDGSVISPGTMNASSTDYTNWKSTNRFTCGVGYTVKKFNIDLAYQYSAQSGDFYPFMPYYYNADESAHVENNVADATKVDFKRHQLLLTLGYRF</sequence>
<evidence type="ECO:0000256" key="7">
    <source>
        <dbReference type="ARBA" id="ARBA00023237"/>
    </source>
</evidence>
<reference evidence="9" key="1">
    <citation type="submission" date="2024-07" db="EMBL/GenBank/DDBJ databases">
        <title>Complete genome sequence of Prevotella sp. YM-2024 GTC17253.</title>
        <authorList>
            <person name="Hayashi M."/>
            <person name="Muto Y."/>
            <person name="Tanaka K."/>
            <person name="Niwa H."/>
        </authorList>
    </citation>
    <scope>NUCLEOTIDE SEQUENCE</scope>
    <source>
        <strain evidence="9">GTC17253</strain>
    </source>
</reference>
<dbReference type="PANTHER" id="PTHR35093:SF8">
    <property type="entry name" value="OUTER MEMBRANE PROTEIN NMB0088-RELATED"/>
    <property type="match status" value="1"/>
</dbReference>
<dbReference type="PANTHER" id="PTHR35093">
    <property type="entry name" value="OUTER MEMBRANE PROTEIN NMB0088-RELATED"/>
    <property type="match status" value="1"/>
</dbReference>
<evidence type="ECO:0000256" key="3">
    <source>
        <dbReference type="ARBA" id="ARBA00022452"/>
    </source>
</evidence>
<dbReference type="SUPFAM" id="SSF56935">
    <property type="entry name" value="Porins"/>
    <property type="match status" value="2"/>
</dbReference>
<keyword evidence="7" id="KW-0998">Cell outer membrane</keyword>
<dbReference type="GO" id="GO:0009279">
    <property type="term" value="C:cell outer membrane"/>
    <property type="evidence" value="ECO:0007669"/>
    <property type="project" value="UniProtKB-SubCell"/>
</dbReference>
<dbReference type="EMBL" id="AP035785">
    <property type="protein sequence ID" value="BFO71072.1"/>
    <property type="molecule type" value="Genomic_DNA"/>
</dbReference>
<keyword evidence="5 8" id="KW-0732">Signal</keyword>
<gene>
    <name evidence="9" type="ORF">GTC17253_10380</name>
</gene>
<dbReference type="GO" id="GO:0015483">
    <property type="term" value="F:long-chain fatty acid transporting porin activity"/>
    <property type="evidence" value="ECO:0007669"/>
    <property type="project" value="TreeGrafter"/>
</dbReference>
<evidence type="ECO:0000256" key="2">
    <source>
        <dbReference type="ARBA" id="ARBA00008163"/>
    </source>
</evidence>